<evidence type="ECO:0000313" key="3">
    <source>
        <dbReference type="Proteomes" id="UP000319213"/>
    </source>
</evidence>
<reference evidence="2 3" key="1">
    <citation type="submission" date="2019-06" db="EMBL/GenBank/DDBJ databases">
        <title>Sequencing the genomes of 1000 actinobacteria strains.</title>
        <authorList>
            <person name="Klenk H.-P."/>
        </authorList>
    </citation>
    <scope>NUCLEOTIDE SEQUENCE [LARGE SCALE GENOMIC DNA]</scope>
    <source>
        <strain evidence="2 3">DSM 43186</strain>
    </source>
</reference>
<evidence type="ECO:0000313" key="2">
    <source>
        <dbReference type="EMBL" id="TQM76980.1"/>
    </source>
</evidence>
<evidence type="ECO:0000256" key="1">
    <source>
        <dbReference type="SAM" id="SignalP"/>
    </source>
</evidence>
<evidence type="ECO:0008006" key="4">
    <source>
        <dbReference type="Google" id="ProtNLM"/>
    </source>
</evidence>
<dbReference type="EMBL" id="VFPQ01000001">
    <property type="protein sequence ID" value="TQM76980.1"/>
    <property type="molecule type" value="Genomic_DNA"/>
</dbReference>
<protein>
    <recommendedName>
        <fullName evidence="4">Outer membrane lipoprotein-sorting protein</fullName>
    </recommendedName>
</protein>
<dbReference type="Gene3D" id="2.50.20.20">
    <property type="match status" value="1"/>
</dbReference>
<sequence length="292" mass="31642">MKRFLAVLAATLIAPTLVAAATPAAAQAAPRNPVAAVQKQVAKKSGVRINETTRVTVDGKTLLTAKQVGVVRLDPRRKEFYDVTGRIVVDKESVKLRILRAGGKEHYLQSPLLKDELPEGKTWVSTTEFASLRGLSTVDGTNPKVLKVLLAGAKSKVSGGRLDGVRTVAYRGTIPVSRLAKVSPNLRDFDTALKGAKGIKPPFIRWKLYVGGRDGLPRRLSTELVLFEDKKVGSVKLLDDVRYSGWGTKVKITAPPADQVIDLKELTSGDIEEVLIPFADPFKGLKLDTIAE</sequence>
<accession>A0A543J2D3</accession>
<dbReference type="RefSeq" id="WP_142260779.1">
    <property type="nucleotide sequence ID" value="NZ_BMPV01000005.1"/>
</dbReference>
<comment type="caution">
    <text evidence="2">The sequence shown here is derived from an EMBL/GenBank/DDBJ whole genome shotgun (WGS) entry which is preliminary data.</text>
</comment>
<dbReference type="AlphaFoldDB" id="A0A543J2D3"/>
<dbReference type="Proteomes" id="UP000319213">
    <property type="component" value="Unassembled WGS sequence"/>
</dbReference>
<proteinExistence type="predicted"/>
<keyword evidence="3" id="KW-1185">Reference proteome</keyword>
<gene>
    <name evidence="2" type="ORF">FHX40_3732</name>
</gene>
<keyword evidence="1" id="KW-0732">Signal</keyword>
<feature type="chain" id="PRO_5038774369" description="Outer membrane lipoprotein-sorting protein" evidence="1">
    <location>
        <begin position="21"/>
        <end position="292"/>
    </location>
</feature>
<name>A0A543J2D3_9ACTN</name>
<organism evidence="2 3">
    <name type="scientific">Thermopolyspora flexuosa</name>
    <dbReference type="NCBI Taxonomy" id="103836"/>
    <lineage>
        <taxon>Bacteria</taxon>
        <taxon>Bacillati</taxon>
        <taxon>Actinomycetota</taxon>
        <taxon>Actinomycetes</taxon>
        <taxon>Streptosporangiales</taxon>
        <taxon>Streptosporangiaceae</taxon>
        <taxon>Thermopolyspora</taxon>
    </lineage>
</organism>
<feature type="signal peptide" evidence="1">
    <location>
        <begin position="1"/>
        <end position="20"/>
    </location>
</feature>
<dbReference type="OrthoDB" id="3515039at2"/>